<keyword evidence="1" id="KW-0732">Signal</keyword>
<sequence length="377" mass="42310">MSDIQKIIFSLLFIFSSTGIHAQHSGTAKSIQQIAEKYQAVGVAAVVVKDSKIVFTNNYGYQDQDTRKLLNDSTLFRIASISKSFSATSVMQLIEAGRLSLKDDCSQLIGFPVRNPKFPEQVITLEMLLSHTSGINDKNGYFDLDVINPQKNKNWSDSYNDYAPGKGYQYCNLNFNMIGAIIERVTGQRFDQYVAEHVLRPLQLYGGYCVDSLDRSRFATLYAYENGSFVAQPAAYNPRSEEIRNYTLGHSTPVFSPTGGMKISAGDLARYMIMHMNYGRGNGKKIISKKSAIAMQTKRSDNENYGLALWSTDKLIPHVNLTGHTGSAYGLYSTMFFDPKHKYGFVVITNGCRLSETSGYNLMLQEIVNLLYQDYIK</sequence>
<dbReference type="PANTHER" id="PTHR46825">
    <property type="entry name" value="D-ALANYL-D-ALANINE-CARBOXYPEPTIDASE/ENDOPEPTIDASE AMPH"/>
    <property type="match status" value="1"/>
</dbReference>
<feature type="chain" id="PRO_5017029527" evidence="1">
    <location>
        <begin position="23"/>
        <end position="377"/>
    </location>
</feature>
<feature type="signal peptide" evidence="1">
    <location>
        <begin position="1"/>
        <end position="22"/>
    </location>
</feature>
<gene>
    <name evidence="3" type="primary">estB_1</name>
    <name evidence="3" type="ORF">NCTC11388_00938</name>
</gene>
<dbReference type="AlphaFoldDB" id="A0A380BII9"/>
<name>A0A380BII9_SPHSI</name>
<proteinExistence type="predicted"/>
<dbReference type="GO" id="GO:0016787">
    <property type="term" value="F:hydrolase activity"/>
    <property type="evidence" value="ECO:0007669"/>
    <property type="project" value="UniProtKB-KW"/>
</dbReference>
<keyword evidence="3" id="KW-0378">Hydrolase</keyword>
<dbReference type="PANTHER" id="PTHR46825:SF9">
    <property type="entry name" value="BETA-LACTAMASE-RELATED DOMAIN-CONTAINING PROTEIN"/>
    <property type="match status" value="1"/>
</dbReference>
<accession>A0A380BII9</accession>
<dbReference type="Pfam" id="PF00144">
    <property type="entry name" value="Beta-lactamase"/>
    <property type="match status" value="1"/>
</dbReference>
<dbReference type="InterPro" id="IPR050491">
    <property type="entry name" value="AmpC-like"/>
</dbReference>
<dbReference type="Gene3D" id="3.40.710.10">
    <property type="entry name" value="DD-peptidase/beta-lactamase superfamily"/>
    <property type="match status" value="1"/>
</dbReference>
<dbReference type="InterPro" id="IPR012338">
    <property type="entry name" value="Beta-lactam/transpept-like"/>
</dbReference>
<organism evidence="3 4">
    <name type="scientific">Sphingobacterium spiritivorum</name>
    <name type="common">Flavobacterium spiritivorum</name>
    <dbReference type="NCBI Taxonomy" id="258"/>
    <lineage>
        <taxon>Bacteria</taxon>
        <taxon>Pseudomonadati</taxon>
        <taxon>Bacteroidota</taxon>
        <taxon>Sphingobacteriia</taxon>
        <taxon>Sphingobacteriales</taxon>
        <taxon>Sphingobacteriaceae</taxon>
        <taxon>Sphingobacterium</taxon>
    </lineage>
</organism>
<evidence type="ECO:0000313" key="3">
    <source>
        <dbReference type="EMBL" id="SUJ02071.1"/>
    </source>
</evidence>
<dbReference type="EC" id="3.1.1.-" evidence="3"/>
<dbReference type="EMBL" id="UGYW01000002">
    <property type="protein sequence ID" value="SUJ02071.1"/>
    <property type="molecule type" value="Genomic_DNA"/>
</dbReference>
<evidence type="ECO:0000313" key="4">
    <source>
        <dbReference type="Proteomes" id="UP000254893"/>
    </source>
</evidence>
<feature type="domain" description="Beta-lactamase-related" evidence="2">
    <location>
        <begin position="29"/>
        <end position="351"/>
    </location>
</feature>
<dbReference type="InterPro" id="IPR001466">
    <property type="entry name" value="Beta-lactam-related"/>
</dbReference>
<dbReference type="Proteomes" id="UP000254893">
    <property type="component" value="Unassembled WGS sequence"/>
</dbReference>
<dbReference type="RefSeq" id="WP_115169300.1">
    <property type="nucleotide sequence ID" value="NZ_UGYW01000002.1"/>
</dbReference>
<evidence type="ECO:0000256" key="1">
    <source>
        <dbReference type="SAM" id="SignalP"/>
    </source>
</evidence>
<protein>
    <submittedName>
        <fullName evidence="3">Esterase estB</fullName>
        <ecNumber evidence="3">3.1.1.-</ecNumber>
    </submittedName>
</protein>
<dbReference type="SUPFAM" id="SSF56601">
    <property type="entry name" value="beta-lactamase/transpeptidase-like"/>
    <property type="match status" value="1"/>
</dbReference>
<reference evidence="3 4" key="1">
    <citation type="submission" date="2018-06" db="EMBL/GenBank/DDBJ databases">
        <authorList>
            <consortium name="Pathogen Informatics"/>
            <person name="Doyle S."/>
        </authorList>
    </citation>
    <scope>NUCLEOTIDE SEQUENCE [LARGE SCALE GENOMIC DNA]</scope>
    <source>
        <strain evidence="3 4">NCTC11388</strain>
    </source>
</reference>
<evidence type="ECO:0000259" key="2">
    <source>
        <dbReference type="Pfam" id="PF00144"/>
    </source>
</evidence>